<keyword evidence="3 9" id="KW-0347">Helicase</keyword>
<feature type="region of interest" description="Disordered" evidence="10">
    <location>
        <begin position="858"/>
        <end position="884"/>
    </location>
</feature>
<evidence type="ECO:0000256" key="4">
    <source>
        <dbReference type="ARBA" id="ARBA00022840"/>
    </source>
</evidence>
<keyword evidence="1 9" id="KW-0547">Nucleotide-binding</keyword>
<dbReference type="GO" id="GO:0043138">
    <property type="term" value="F:3'-5' DNA helicase activity"/>
    <property type="evidence" value="ECO:0007669"/>
    <property type="project" value="UniProtKB-EC"/>
</dbReference>
<reference evidence="13 14" key="1">
    <citation type="journal article" date="2012" name="Genome Biol.">
        <title>Genome and low-iron response of an oceanic diatom adapted to chronic iron limitation.</title>
        <authorList>
            <person name="Lommer M."/>
            <person name="Specht M."/>
            <person name="Roy A.S."/>
            <person name="Kraemer L."/>
            <person name="Andreson R."/>
            <person name="Gutowska M.A."/>
            <person name="Wolf J."/>
            <person name="Bergner S.V."/>
            <person name="Schilhabel M.B."/>
            <person name="Klostermeier U.C."/>
            <person name="Beiko R.G."/>
            <person name="Rosenstiel P."/>
            <person name="Hippler M."/>
            <person name="Laroche J."/>
        </authorList>
    </citation>
    <scope>NUCLEOTIDE SEQUENCE [LARGE SCALE GENOMIC DNA]</scope>
    <source>
        <strain evidence="13 14">CCMP1005</strain>
    </source>
</reference>
<dbReference type="PANTHER" id="PTHR11070">
    <property type="entry name" value="UVRD / RECB / PCRA DNA HELICASE FAMILY MEMBER"/>
    <property type="match status" value="1"/>
</dbReference>
<dbReference type="Pfam" id="PF13361">
    <property type="entry name" value="UvrD_C"/>
    <property type="match status" value="1"/>
</dbReference>
<dbReference type="OrthoDB" id="1470711at2759"/>
<dbReference type="GO" id="GO:0005524">
    <property type="term" value="F:ATP binding"/>
    <property type="evidence" value="ECO:0007669"/>
    <property type="project" value="UniProtKB-UniRule"/>
</dbReference>
<keyword evidence="5" id="KW-0413">Isomerase</keyword>
<keyword evidence="2 9" id="KW-0378">Hydrolase</keyword>
<dbReference type="AlphaFoldDB" id="K0S823"/>
<dbReference type="InterPro" id="IPR014017">
    <property type="entry name" value="DNA_helicase_UvrD-like_C"/>
</dbReference>
<feature type="signal peptide" evidence="11">
    <location>
        <begin position="1"/>
        <end position="17"/>
    </location>
</feature>
<gene>
    <name evidence="13" type="ORF">THAOC_25357</name>
</gene>
<feature type="region of interest" description="Disordered" evidence="10">
    <location>
        <begin position="1043"/>
        <end position="1072"/>
    </location>
</feature>
<dbReference type="GO" id="GO:0016787">
    <property type="term" value="F:hydrolase activity"/>
    <property type="evidence" value="ECO:0007669"/>
    <property type="project" value="UniProtKB-UniRule"/>
</dbReference>
<dbReference type="PROSITE" id="PS51198">
    <property type="entry name" value="UVRD_HELICASE_ATP_BIND"/>
    <property type="match status" value="1"/>
</dbReference>
<name>K0S823_THAOC</name>
<comment type="catalytic activity">
    <reaction evidence="6">
        <text>Couples ATP hydrolysis with the unwinding of duplex DNA by translocating in the 3'-5' direction.</text>
        <dbReference type="EC" id="5.6.2.4"/>
    </reaction>
</comment>
<evidence type="ECO:0000259" key="12">
    <source>
        <dbReference type="PROSITE" id="PS51198"/>
    </source>
</evidence>
<evidence type="ECO:0000256" key="10">
    <source>
        <dbReference type="SAM" id="MobiDB-lite"/>
    </source>
</evidence>
<dbReference type="Gene3D" id="3.40.50.300">
    <property type="entry name" value="P-loop containing nucleotide triphosphate hydrolases"/>
    <property type="match status" value="3"/>
</dbReference>
<evidence type="ECO:0000256" key="3">
    <source>
        <dbReference type="ARBA" id="ARBA00022806"/>
    </source>
</evidence>
<comment type="caution">
    <text evidence="13">The sequence shown here is derived from an EMBL/GenBank/DDBJ whole genome shotgun (WGS) entry which is preliminary data.</text>
</comment>
<dbReference type="InterPro" id="IPR014016">
    <property type="entry name" value="UvrD-like_ATP-bd"/>
</dbReference>
<dbReference type="GO" id="GO:0033202">
    <property type="term" value="C:DNA helicase complex"/>
    <property type="evidence" value="ECO:0007669"/>
    <property type="project" value="TreeGrafter"/>
</dbReference>
<keyword evidence="11" id="KW-0732">Signal</keyword>
<organism evidence="13 14">
    <name type="scientific">Thalassiosira oceanica</name>
    <name type="common">Marine diatom</name>
    <dbReference type="NCBI Taxonomy" id="159749"/>
    <lineage>
        <taxon>Eukaryota</taxon>
        <taxon>Sar</taxon>
        <taxon>Stramenopiles</taxon>
        <taxon>Ochrophyta</taxon>
        <taxon>Bacillariophyta</taxon>
        <taxon>Coscinodiscophyceae</taxon>
        <taxon>Thalassiosirophycidae</taxon>
        <taxon>Thalassiosirales</taxon>
        <taxon>Thalassiosiraceae</taxon>
        <taxon>Thalassiosira</taxon>
    </lineage>
</organism>
<comment type="catalytic activity">
    <reaction evidence="8">
        <text>ATP + H2O = ADP + phosphate + H(+)</text>
        <dbReference type="Rhea" id="RHEA:13065"/>
        <dbReference type="ChEBI" id="CHEBI:15377"/>
        <dbReference type="ChEBI" id="CHEBI:15378"/>
        <dbReference type="ChEBI" id="CHEBI:30616"/>
        <dbReference type="ChEBI" id="CHEBI:43474"/>
        <dbReference type="ChEBI" id="CHEBI:456216"/>
        <dbReference type="EC" id="5.6.2.4"/>
    </reaction>
</comment>
<evidence type="ECO:0000256" key="7">
    <source>
        <dbReference type="ARBA" id="ARBA00034808"/>
    </source>
</evidence>
<dbReference type="Proteomes" id="UP000266841">
    <property type="component" value="Unassembled WGS sequence"/>
</dbReference>
<feature type="domain" description="UvrD-like helicase ATP-binding" evidence="12">
    <location>
        <begin position="159"/>
        <end position="570"/>
    </location>
</feature>
<sequence length="1166" mass="129831">MKSALLHGCLLSHRVFGFEVGQCQYRTTKTSTRLIKRSSLNPLPTSLYYSTNSFEEENALLFPLTAFDRPDEPLERKSTRSDAIVGVHYQESNCNEQRECTDGSRDAWLDDANERRSWRIKGLQEFNEANIPSDSKHREGSEPRIETSSNNSTVDLDLPYNDLSQLQAIQSNAPAILLPSGPGTGKSYVLSLRMAYLLQKHIQRKQNRDLLGYHHLTSIDECAPDSMIVISFTKKDAERLKERALDYLFPPQSAADGWRNETSKQLWAGTMHAFSLAILNKYGTFPGPVKVSPASKMKDRAMNCIRHLLNDNEETRDGRQFSRNFQKLHLKAMNDVGQSRRILLQNVVRCIDIWKEVNVIPFSMGPLPENEERQDESRIRRTAVELALRLGIEKSSAVLALALYPEYQARHNEAGTLDPSDLASVAFQLLVENPTALHFLRAKLRHIIVDEYQDLSVSQHALLRLVVRGVVNEDASLLSESTRKKRKSEKRRRRSLPVLLEPQNTPGMRSKKTRSPFEQAYSVPSLFCAGDSSQSIYGWRGGTPELTINGFRRDYPQGIVAPLNTCYRLPSDILQAAEMLLPMCSGSKEDLWDLAIADTTTSYEISPAAAREVGASALNSTSASTSTNPTRIGNHLLLSRGMRMLDSTVLIHGLWDAREEAKYIASTIRRRSKERQKALSKAFDELDEESPLKRGDIFDHTDVAVMVRSSYQLNLIEEELKNSGIPVRVERGDGNEAQPRENDWLDFERARRVAPVPMRPAALMTMHRSKGEEFDDIYLAGWTEGEFPHPEAVSSNRVHEERRLAYVALTRARQRVVVTHSFMKRTLHYGSDGRRKHVTSSVAPSRFLYELVPSKRKEDGVRSESSEANHWLSTRDNRGTRWDRSPGVKEYIAGQSAPEFFQKSYQEPAGYVPRRRQVRPATPLKEAAAPDADTDRIKTIGEKSVLEVVETGLREMVLERRRGSTKKYAPIFRGLLSSFFDVRRGSALVFASGARSGQTLDASPRALLDAAASDLTRKPLARCTAVQLGHYVAYLLLGGDGGADGPGDERGESTENGDGGALMENGDGGESTDDTLRLVEQGIHEIVALRTAGAGKRYSSLFKGRLDGLFGIRRGRALVIGSPGAAAGGRRVPGARRGAAGGAGGEADQQVLRGPARAVPNLPDPH</sequence>
<evidence type="ECO:0000256" key="5">
    <source>
        <dbReference type="ARBA" id="ARBA00023235"/>
    </source>
</evidence>
<evidence type="ECO:0000256" key="9">
    <source>
        <dbReference type="PROSITE-ProRule" id="PRU00560"/>
    </source>
</evidence>
<evidence type="ECO:0000256" key="6">
    <source>
        <dbReference type="ARBA" id="ARBA00034617"/>
    </source>
</evidence>
<feature type="chain" id="PRO_5003836939" description="DNA 3'-5' helicase" evidence="11">
    <location>
        <begin position="18"/>
        <end position="1166"/>
    </location>
</feature>
<feature type="region of interest" description="Disordered" evidence="10">
    <location>
        <begin position="1124"/>
        <end position="1166"/>
    </location>
</feature>
<dbReference type="SUPFAM" id="SSF52540">
    <property type="entry name" value="P-loop containing nucleoside triphosphate hydrolases"/>
    <property type="match status" value="1"/>
</dbReference>
<feature type="compositionally biased region" description="Basic and acidic residues" evidence="10">
    <location>
        <begin position="134"/>
        <end position="145"/>
    </location>
</feature>
<evidence type="ECO:0000256" key="11">
    <source>
        <dbReference type="SAM" id="SignalP"/>
    </source>
</evidence>
<dbReference type="eggNOG" id="ENOG502TGVV">
    <property type="taxonomic scope" value="Eukaryota"/>
</dbReference>
<accession>K0S823</accession>
<evidence type="ECO:0000313" key="14">
    <source>
        <dbReference type="Proteomes" id="UP000266841"/>
    </source>
</evidence>
<dbReference type="PANTHER" id="PTHR11070:SF2">
    <property type="entry name" value="ATP-DEPENDENT DNA HELICASE SRS2"/>
    <property type="match status" value="1"/>
</dbReference>
<dbReference type="EMBL" id="AGNL01034949">
    <property type="protein sequence ID" value="EJK54972.1"/>
    <property type="molecule type" value="Genomic_DNA"/>
</dbReference>
<protein>
    <recommendedName>
        <fullName evidence="7">DNA 3'-5' helicase</fullName>
        <ecNumber evidence="7">5.6.2.4</ecNumber>
    </recommendedName>
</protein>
<dbReference type="InterPro" id="IPR027417">
    <property type="entry name" value="P-loop_NTPase"/>
</dbReference>
<evidence type="ECO:0000256" key="2">
    <source>
        <dbReference type="ARBA" id="ARBA00022801"/>
    </source>
</evidence>
<evidence type="ECO:0000256" key="8">
    <source>
        <dbReference type="ARBA" id="ARBA00048988"/>
    </source>
</evidence>
<dbReference type="EC" id="5.6.2.4" evidence="7"/>
<feature type="region of interest" description="Disordered" evidence="10">
    <location>
        <begin position="478"/>
        <end position="515"/>
    </location>
</feature>
<feature type="compositionally biased region" description="Low complexity" evidence="10">
    <location>
        <begin position="1124"/>
        <end position="1138"/>
    </location>
</feature>
<evidence type="ECO:0000256" key="1">
    <source>
        <dbReference type="ARBA" id="ARBA00022741"/>
    </source>
</evidence>
<keyword evidence="4 9" id="KW-0067">ATP-binding</keyword>
<dbReference type="InterPro" id="IPR000212">
    <property type="entry name" value="DNA_helicase_UvrD/REP"/>
</dbReference>
<evidence type="ECO:0000313" key="13">
    <source>
        <dbReference type="EMBL" id="EJK54972.1"/>
    </source>
</evidence>
<dbReference type="GO" id="GO:0000725">
    <property type="term" value="P:recombinational repair"/>
    <property type="evidence" value="ECO:0007669"/>
    <property type="project" value="TreeGrafter"/>
</dbReference>
<feature type="binding site" evidence="9">
    <location>
        <begin position="180"/>
        <end position="187"/>
    </location>
    <ligand>
        <name>ATP</name>
        <dbReference type="ChEBI" id="CHEBI:30616"/>
    </ligand>
</feature>
<dbReference type="GO" id="GO:0005829">
    <property type="term" value="C:cytosol"/>
    <property type="evidence" value="ECO:0007669"/>
    <property type="project" value="TreeGrafter"/>
</dbReference>
<dbReference type="Pfam" id="PF00580">
    <property type="entry name" value="UvrD-helicase"/>
    <property type="match status" value="1"/>
</dbReference>
<keyword evidence="14" id="KW-1185">Reference proteome</keyword>
<feature type="compositionally biased region" description="Basic residues" evidence="10">
    <location>
        <begin position="483"/>
        <end position="495"/>
    </location>
</feature>
<proteinExistence type="predicted"/>
<dbReference type="GO" id="GO:0003677">
    <property type="term" value="F:DNA binding"/>
    <property type="evidence" value="ECO:0007669"/>
    <property type="project" value="InterPro"/>
</dbReference>
<feature type="region of interest" description="Disordered" evidence="10">
    <location>
        <begin position="129"/>
        <end position="153"/>
    </location>
</feature>